<dbReference type="KEGG" id="tee:Tel_05320"/>
<dbReference type="Proteomes" id="UP000055136">
    <property type="component" value="Chromosome"/>
</dbReference>
<name>A0A0S2THW7_9GAMM</name>
<proteinExistence type="predicted"/>
<feature type="domain" description="Response regulatory" evidence="6">
    <location>
        <begin position="1"/>
        <end position="116"/>
    </location>
</feature>
<evidence type="ECO:0000256" key="1">
    <source>
        <dbReference type="ARBA" id="ARBA00001946"/>
    </source>
</evidence>
<dbReference type="SMART" id="SM00267">
    <property type="entry name" value="GGDEF"/>
    <property type="match status" value="1"/>
</dbReference>
<dbReference type="InterPro" id="IPR000160">
    <property type="entry name" value="GGDEF_dom"/>
</dbReference>
<dbReference type="STRING" id="1748243.Tel_05320"/>
<dbReference type="GO" id="GO:0000160">
    <property type="term" value="P:phosphorelay signal transduction system"/>
    <property type="evidence" value="ECO:0007669"/>
    <property type="project" value="InterPro"/>
</dbReference>
<evidence type="ECO:0000256" key="3">
    <source>
        <dbReference type="ARBA" id="ARBA00034247"/>
    </source>
</evidence>
<dbReference type="PROSITE" id="PS50887">
    <property type="entry name" value="GGDEF"/>
    <property type="match status" value="1"/>
</dbReference>
<feature type="coiled-coil region" evidence="5">
    <location>
        <begin position="122"/>
        <end position="152"/>
    </location>
</feature>
<dbReference type="Pfam" id="PF00072">
    <property type="entry name" value="Response_reg"/>
    <property type="match status" value="1"/>
</dbReference>
<reference evidence="8" key="1">
    <citation type="submission" date="2015-10" db="EMBL/GenBank/DDBJ databases">
        <title>Description of Candidatus Tenderia electrophaga gen. nov, sp. nov., an Uncultivated Electroautotroph from a Biocathode Enrichment.</title>
        <authorList>
            <person name="Eddie B.J."/>
            <person name="Malanoski A.P."/>
            <person name="Wang Z."/>
            <person name="Hall R.J."/>
            <person name="Oh S.D."/>
            <person name="Heiner C."/>
            <person name="Lin B."/>
            <person name="Strycharz-Glaven S.M."/>
        </authorList>
    </citation>
    <scope>NUCLEOTIDE SEQUENCE [LARGE SCALE GENOMIC DNA]</scope>
    <source>
        <strain evidence="8">NRL1</strain>
    </source>
</reference>
<dbReference type="AlphaFoldDB" id="A0A0S2THW7"/>
<comment type="cofactor">
    <cofactor evidence="1">
        <name>Mg(2+)</name>
        <dbReference type="ChEBI" id="CHEBI:18420"/>
    </cofactor>
</comment>
<dbReference type="GO" id="GO:0052621">
    <property type="term" value="F:diguanylate cyclase activity"/>
    <property type="evidence" value="ECO:0007669"/>
    <property type="project" value="UniProtKB-EC"/>
</dbReference>
<dbReference type="Gene3D" id="3.30.70.270">
    <property type="match status" value="1"/>
</dbReference>
<keyword evidence="9" id="KW-1185">Reference proteome</keyword>
<evidence type="ECO:0000313" key="8">
    <source>
        <dbReference type="EMBL" id="ALP54746.1"/>
    </source>
</evidence>
<organism evidence="8 9">
    <name type="scientific">Candidatus Tenderia electrophaga</name>
    <dbReference type="NCBI Taxonomy" id="1748243"/>
    <lineage>
        <taxon>Bacteria</taxon>
        <taxon>Pseudomonadati</taxon>
        <taxon>Pseudomonadota</taxon>
        <taxon>Gammaproteobacteria</taxon>
        <taxon>Candidatus Tenderiales</taxon>
        <taxon>Candidatus Tenderiaceae</taxon>
        <taxon>Candidatus Tenderia</taxon>
    </lineage>
</organism>
<dbReference type="InterPro" id="IPR050469">
    <property type="entry name" value="Diguanylate_Cyclase"/>
</dbReference>
<accession>A0A0S2THW7</accession>
<dbReference type="NCBIfam" id="TIGR00254">
    <property type="entry name" value="GGDEF"/>
    <property type="match status" value="1"/>
</dbReference>
<evidence type="ECO:0000259" key="7">
    <source>
        <dbReference type="PROSITE" id="PS50887"/>
    </source>
</evidence>
<dbReference type="SUPFAM" id="SSF52172">
    <property type="entry name" value="CheY-like"/>
    <property type="match status" value="1"/>
</dbReference>
<dbReference type="InterPro" id="IPR011006">
    <property type="entry name" value="CheY-like_superfamily"/>
</dbReference>
<dbReference type="EMBL" id="CP013099">
    <property type="protein sequence ID" value="ALP54746.1"/>
    <property type="molecule type" value="Genomic_DNA"/>
</dbReference>
<feature type="modified residue" description="4-aspartylphosphate" evidence="4">
    <location>
        <position position="49"/>
    </location>
</feature>
<feature type="domain" description="GGDEF" evidence="7">
    <location>
        <begin position="180"/>
        <end position="316"/>
    </location>
</feature>
<dbReference type="InterPro" id="IPR001789">
    <property type="entry name" value="Sig_transdc_resp-reg_receiver"/>
</dbReference>
<evidence type="ECO:0000256" key="4">
    <source>
        <dbReference type="PROSITE-ProRule" id="PRU00169"/>
    </source>
</evidence>
<dbReference type="InterPro" id="IPR043128">
    <property type="entry name" value="Rev_trsase/Diguanyl_cyclase"/>
</dbReference>
<dbReference type="GO" id="GO:1902201">
    <property type="term" value="P:negative regulation of bacterial-type flagellum-dependent cell motility"/>
    <property type="evidence" value="ECO:0007669"/>
    <property type="project" value="TreeGrafter"/>
</dbReference>
<dbReference type="Gene3D" id="3.40.50.2300">
    <property type="match status" value="1"/>
</dbReference>
<evidence type="ECO:0000256" key="5">
    <source>
        <dbReference type="SAM" id="Coils"/>
    </source>
</evidence>
<evidence type="ECO:0000256" key="2">
    <source>
        <dbReference type="ARBA" id="ARBA00012528"/>
    </source>
</evidence>
<evidence type="ECO:0000313" key="9">
    <source>
        <dbReference type="Proteomes" id="UP000055136"/>
    </source>
</evidence>
<keyword evidence="4" id="KW-0597">Phosphoprotein</keyword>
<dbReference type="SMART" id="SM00448">
    <property type="entry name" value="REC"/>
    <property type="match status" value="1"/>
</dbReference>
<dbReference type="PANTHER" id="PTHR45138">
    <property type="entry name" value="REGULATORY COMPONENTS OF SENSORY TRANSDUCTION SYSTEM"/>
    <property type="match status" value="1"/>
</dbReference>
<keyword evidence="5" id="KW-0175">Coiled coil</keyword>
<dbReference type="EC" id="2.7.7.65" evidence="2"/>
<sequence>MLVDDQNIVAEALRRMLADEAEIDYHYVSDPASAIDEATKFKPTVILQDLVMPDIDGLMLLKFYRSNPETKVVPVIVLSTKEDPKIKSEAFALGASDYLVKFPDKIEVIARILAHSRSFLAQQQRDEAYQALEVLKKELEEKNTELERLSSQDGLTGIANRRIFDEFSGKEWGRAARDHAPLSLILIDIDHFKTYNDNYGHQGGDDCLRQVAQKLASTVRRPSDLVARYGGEEFAVVMPGTDLEGAKRIADALCDGVASMNLPHAHSSTADHVTISLGVASAMPTTEGGPEQLIEKADEALYQAKKSGRNQFQVAD</sequence>
<dbReference type="PROSITE" id="PS50110">
    <property type="entry name" value="RESPONSE_REGULATORY"/>
    <property type="match status" value="1"/>
</dbReference>
<dbReference type="PANTHER" id="PTHR45138:SF9">
    <property type="entry name" value="DIGUANYLATE CYCLASE DGCM-RELATED"/>
    <property type="match status" value="1"/>
</dbReference>
<dbReference type="CDD" id="cd01949">
    <property type="entry name" value="GGDEF"/>
    <property type="match status" value="1"/>
</dbReference>
<dbReference type="Pfam" id="PF00990">
    <property type="entry name" value="GGDEF"/>
    <property type="match status" value="1"/>
</dbReference>
<dbReference type="FunFam" id="3.30.70.270:FF:000001">
    <property type="entry name" value="Diguanylate cyclase domain protein"/>
    <property type="match status" value="1"/>
</dbReference>
<dbReference type="SUPFAM" id="SSF55073">
    <property type="entry name" value="Nucleotide cyclase"/>
    <property type="match status" value="1"/>
</dbReference>
<protein>
    <recommendedName>
        <fullName evidence="2">diguanylate cyclase</fullName>
        <ecNumber evidence="2">2.7.7.65</ecNumber>
    </recommendedName>
</protein>
<gene>
    <name evidence="8" type="ORF">Tel_05320</name>
</gene>
<dbReference type="GO" id="GO:0005886">
    <property type="term" value="C:plasma membrane"/>
    <property type="evidence" value="ECO:0007669"/>
    <property type="project" value="TreeGrafter"/>
</dbReference>
<dbReference type="GO" id="GO:0043709">
    <property type="term" value="P:cell adhesion involved in single-species biofilm formation"/>
    <property type="evidence" value="ECO:0007669"/>
    <property type="project" value="TreeGrafter"/>
</dbReference>
<dbReference type="InterPro" id="IPR029787">
    <property type="entry name" value="Nucleotide_cyclase"/>
</dbReference>
<evidence type="ECO:0000259" key="6">
    <source>
        <dbReference type="PROSITE" id="PS50110"/>
    </source>
</evidence>
<comment type="catalytic activity">
    <reaction evidence="3">
        <text>2 GTP = 3',3'-c-di-GMP + 2 diphosphate</text>
        <dbReference type="Rhea" id="RHEA:24898"/>
        <dbReference type="ChEBI" id="CHEBI:33019"/>
        <dbReference type="ChEBI" id="CHEBI:37565"/>
        <dbReference type="ChEBI" id="CHEBI:58805"/>
        <dbReference type="EC" id="2.7.7.65"/>
    </reaction>
</comment>